<dbReference type="PATRIC" id="fig|1265819.5.peg.2771"/>
<proteinExistence type="predicted"/>
<name>W7BAI1_9LIST</name>
<keyword evidence="1" id="KW-0812">Transmembrane</keyword>
<dbReference type="Proteomes" id="UP000019253">
    <property type="component" value="Unassembled WGS sequence"/>
</dbReference>
<keyword evidence="1" id="KW-0472">Membrane</keyword>
<evidence type="ECO:0000256" key="1">
    <source>
        <dbReference type="SAM" id="Phobius"/>
    </source>
</evidence>
<dbReference type="AlphaFoldDB" id="W7BAI1"/>
<keyword evidence="4" id="KW-1185">Reference proteome</keyword>
<feature type="transmembrane region" description="Helical" evidence="1">
    <location>
        <begin position="184"/>
        <end position="201"/>
    </location>
</feature>
<feature type="transmembrane region" description="Helical" evidence="1">
    <location>
        <begin position="100"/>
        <end position="124"/>
    </location>
</feature>
<dbReference type="OrthoDB" id="396512at2"/>
<comment type="caution">
    <text evidence="3">The sequence shown here is derived from an EMBL/GenBank/DDBJ whole genome shotgun (WGS) entry which is preliminary data.</text>
</comment>
<protein>
    <recommendedName>
        <fullName evidence="2">KAP NTPase domain-containing protein</fullName>
    </recommendedName>
</protein>
<feature type="domain" description="KAP NTPase" evidence="2">
    <location>
        <begin position="37"/>
        <end position="91"/>
    </location>
</feature>
<gene>
    <name evidence="3" type="ORF">PGRAN_13858</name>
</gene>
<feature type="transmembrane region" description="Helical" evidence="1">
    <location>
        <begin position="136"/>
        <end position="155"/>
    </location>
</feature>
<dbReference type="EMBL" id="AODD01000026">
    <property type="protein sequence ID" value="EUJ21685.1"/>
    <property type="molecule type" value="Genomic_DNA"/>
</dbReference>
<dbReference type="STRING" id="1265819.PGRAN_13858"/>
<reference evidence="3 4" key="1">
    <citation type="journal article" date="2014" name="Int. J. Syst. Evol. Microbiol.">
        <title>Listeria floridensis sp. nov., Listeria aquatica sp. nov., Listeria cornellensis sp. nov., Listeria riparia sp. nov. and Listeria grandensis sp. nov., from agricultural and natural environments.</title>
        <authorList>
            <person name="den Bakker H.C."/>
            <person name="Warchocki S."/>
            <person name="Wright E.M."/>
            <person name="Allred A.F."/>
            <person name="Ahlstrom C."/>
            <person name="Manuel C.S."/>
            <person name="Stasiewicz M.J."/>
            <person name="Burrell A."/>
            <person name="Roof S."/>
            <person name="Strawn L."/>
            <person name="Fortes E.D."/>
            <person name="Nightingale K.K."/>
            <person name="Kephart D."/>
            <person name="Wiedmann M."/>
        </authorList>
    </citation>
    <scope>NUCLEOTIDE SEQUENCE [LARGE SCALE GENOMIC DNA]</scope>
    <source>
        <strain evidence="4">FSL F6-971</strain>
    </source>
</reference>
<evidence type="ECO:0000259" key="2">
    <source>
        <dbReference type="Pfam" id="PF07693"/>
    </source>
</evidence>
<organism evidence="3 4">
    <name type="scientific">Listeria grandensis FSL F6-0971</name>
    <dbReference type="NCBI Taxonomy" id="1265819"/>
    <lineage>
        <taxon>Bacteria</taxon>
        <taxon>Bacillati</taxon>
        <taxon>Bacillota</taxon>
        <taxon>Bacilli</taxon>
        <taxon>Bacillales</taxon>
        <taxon>Listeriaceae</taxon>
        <taxon>Listeria</taxon>
    </lineage>
</organism>
<dbReference type="Pfam" id="PF07693">
    <property type="entry name" value="KAP_NTPase"/>
    <property type="match status" value="1"/>
</dbReference>
<keyword evidence="1" id="KW-1133">Transmembrane helix</keyword>
<evidence type="ECO:0000313" key="4">
    <source>
        <dbReference type="Proteomes" id="UP000019253"/>
    </source>
</evidence>
<sequence>MSKKHEAKNCISDDEFDLEVDVKKFTDEYISSDEYGTLFLNGKWGDGKTTFLNFVKEKNKGMENRAKIREINIWESNILNTPYQHVYQTIFPWKSYWLRLWYAVVKIVIYIIIALITSGTALYIAQFKNMSDPPDKIWICWGIILLVVGSVALIYKENINNRDWEVHYYKKIKSVFNLRRQKKICHIWFYLLNAAPIIYWLQ</sequence>
<dbReference type="InterPro" id="IPR011646">
    <property type="entry name" value="KAP_P-loop"/>
</dbReference>
<dbReference type="RefSeq" id="WP_036067602.1">
    <property type="nucleotide sequence ID" value="NZ_AODD01000026.1"/>
</dbReference>
<evidence type="ECO:0000313" key="3">
    <source>
        <dbReference type="EMBL" id="EUJ21685.1"/>
    </source>
</evidence>
<accession>W7BAI1</accession>